<dbReference type="RefSeq" id="WP_281387474.1">
    <property type="nucleotide sequence ID" value="NZ_BAABKT010000004.1"/>
</dbReference>
<evidence type="ECO:0000313" key="3">
    <source>
        <dbReference type="Proteomes" id="UP000578077"/>
    </source>
</evidence>
<organism evidence="2 3">
    <name type="scientific">Streptomonospora salina</name>
    <dbReference type="NCBI Taxonomy" id="104205"/>
    <lineage>
        <taxon>Bacteria</taxon>
        <taxon>Bacillati</taxon>
        <taxon>Actinomycetota</taxon>
        <taxon>Actinomycetes</taxon>
        <taxon>Streptosporangiales</taxon>
        <taxon>Nocardiopsidaceae</taxon>
        <taxon>Streptomonospora</taxon>
    </lineage>
</organism>
<sequence>MERGAGVLLIVPGAGFAALLAFTTAAVVAHRAARRSAAER</sequence>
<feature type="transmembrane region" description="Helical" evidence="1">
    <location>
        <begin position="6"/>
        <end position="30"/>
    </location>
</feature>
<accession>A0A841E7V6</accession>
<dbReference type="AlphaFoldDB" id="A0A841E7V6"/>
<proteinExistence type="predicted"/>
<keyword evidence="1" id="KW-1133">Transmembrane helix</keyword>
<keyword evidence="3" id="KW-1185">Reference proteome</keyword>
<gene>
    <name evidence="2" type="ORF">HNR25_001140</name>
</gene>
<reference evidence="2 3" key="1">
    <citation type="submission" date="2020-08" db="EMBL/GenBank/DDBJ databases">
        <title>Sequencing the genomes of 1000 actinobacteria strains.</title>
        <authorList>
            <person name="Klenk H.-P."/>
        </authorList>
    </citation>
    <scope>NUCLEOTIDE SEQUENCE [LARGE SCALE GENOMIC DNA]</scope>
    <source>
        <strain evidence="2 3">DSM 44593</strain>
    </source>
</reference>
<evidence type="ECO:0000256" key="1">
    <source>
        <dbReference type="SAM" id="Phobius"/>
    </source>
</evidence>
<dbReference type="EMBL" id="JACHLY010000001">
    <property type="protein sequence ID" value="MBB5997389.1"/>
    <property type="molecule type" value="Genomic_DNA"/>
</dbReference>
<keyword evidence="1" id="KW-0812">Transmembrane</keyword>
<name>A0A841E7V6_9ACTN</name>
<comment type="caution">
    <text evidence="2">The sequence shown here is derived from an EMBL/GenBank/DDBJ whole genome shotgun (WGS) entry which is preliminary data.</text>
</comment>
<keyword evidence="1" id="KW-0472">Membrane</keyword>
<evidence type="ECO:0000313" key="2">
    <source>
        <dbReference type="EMBL" id="MBB5997389.1"/>
    </source>
</evidence>
<protein>
    <submittedName>
        <fullName evidence="2">Uncharacterized protein</fullName>
    </submittedName>
</protein>
<dbReference type="Proteomes" id="UP000578077">
    <property type="component" value="Unassembled WGS sequence"/>
</dbReference>